<dbReference type="PANTHER" id="PTHR10983:SF16">
    <property type="entry name" value="LYSOCARDIOLIPIN ACYLTRANSFERASE 1"/>
    <property type="match status" value="1"/>
</dbReference>
<dbReference type="CDD" id="cd07990">
    <property type="entry name" value="LPLAT_LCLAT1-like"/>
    <property type="match status" value="1"/>
</dbReference>
<keyword evidence="4" id="KW-0472">Membrane</keyword>
<dbReference type="EMBL" id="HE616745">
    <property type="protein sequence ID" value="CCE91965.1"/>
    <property type="molecule type" value="Genomic_DNA"/>
</dbReference>
<reference evidence="6 7" key="1">
    <citation type="journal article" date="2011" name="Proc. Natl. Acad. Sci. U.S.A.">
        <title>Evolutionary erosion of yeast sex chromosomes by mating-type switching accidents.</title>
        <authorList>
            <person name="Gordon J.L."/>
            <person name="Armisen D."/>
            <person name="Proux-Wera E."/>
            <person name="Oheigeartaigh S.S."/>
            <person name="Byrne K.P."/>
            <person name="Wolfe K.H."/>
        </authorList>
    </citation>
    <scope>NUCLEOTIDE SEQUENCE [LARGE SCALE GENOMIC DNA]</scope>
    <source>
        <strain evidence="7">ATCC 10662 / CBS 1146 / NBRC 0425 / NCYC 2629 / NRRL Y-866</strain>
    </source>
</reference>
<dbReference type="InParanoid" id="G8ZTM1"/>
<dbReference type="OrthoDB" id="189226at2759"/>
<keyword evidence="2" id="KW-0808">Transferase</keyword>
<evidence type="ECO:0000313" key="6">
    <source>
        <dbReference type="EMBL" id="CCE91965.1"/>
    </source>
</evidence>
<evidence type="ECO:0000256" key="4">
    <source>
        <dbReference type="SAM" id="Phobius"/>
    </source>
</evidence>
<dbReference type="GO" id="GO:0016746">
    <property type="term" value="F:acyltransferase activity"/>
    <property type="evidence" value="ECO:0007669"/>
    <property type="project" value="UniProtKB-KW"/>
</dbReference>
<dbReference type="FunCoup" id="G8ZTM1">
    <property type="interactions" value="301"/>
</dbReference>
<proteinExistence type="inferred from homology"/>
<keyword evidence="4" id="KW-1133">Transmembrane helix</keyword>
<dbReference type="eggNOG" id="KOG1505">
    <property type="taxonomic scope" value="Eukaryota"/>
</dbReference>
<dbReference type="Pfam" id="PF16076">
    <property type="entry name" value="Acyltransf_C"/>
    <property type="match status" value="1"/>
</dbReference>
<dbReference type="InterPro" id="IPR032098">
    <property type="entry name" value="Acyltransf_C"/>
</dbReference>
<keyword evidence="3" id="KW-0012">Acyltransferase</keyword>
<feature type="transmembrane region" description="Helical" evidence="4">
    <location>
        <begin position="376"/>
        <end position="396"/>
    </location>
</feature>
<gene>
    <name evidence="6" type="primary">TDEL0D03810</name>
    <name evidence="6" type="ORF">TDEL_0D03810</name>
</gene>
<dbReference type="SMART" id="SM00563">
    <property type="entry name" value="PlsC"/>
    <property type="match status" value="1"/>
</dbReference>
<dbReference type="GO" id="GO:0036149">
    <property type="term" value="P:phosphatidylinositol acyl-chain remodeling"/>
    <property type="evidence" value="ECO:0007669"/>
    <property type="project" value="EnsemblFungi"/>
</dbReference>
<dbReference type="AlphaFoldDB" id="G8ZTM1"/>
<dbReference type="GeneID" id="11502399"/>
<dbReference type="SUPFAM" id="SSF69593">
    <property type="entry name" value="Glycerol-3-phosphate (1)-acyltransferase"/>
    <property type="match status" value="1"/>
</dbReference>
<dbReference type="RefSeq" id="XP_003681176.1">
    <property type="nucleotide sequence ID" value="XM_003681128.1"/>
</dbReference>
<evidence type="ECO:0000256" key="1">
    <source>
        <dbReference type="ARBA" id="ARBA00008655"/>
    </source>
</evidence>
<dbReference type="HOGENOM" id="CLU_041844_3_2_1"/>
<sequence>MSVKQGFIRARKLVVAVLSIIMMIFGSTSLVASQAVFQLCYPKGSPQLQQKYNYTKKAFISLLISILNFVSPSAIRISTDNATIAKGTFYKSNGKLMSHLKHRSIIIANHQIYTDWVFLWWLLSTSNLASNIFIILKKSLESIPILGYGMRNFRFIFISRRWVQDKITLQNSLGTIDANSRGVGPLSGNQPLRVEEDGEMFWNTNKVDESKSWPYSLLLFPEGTNLSPTTRRRSASFAEKVGQQAFRHVLLPHATGLRTSLKLLGPSVEVVYDITIGYSGVGRDTYGEMIYRLPNIFLRGETPKLVDMHIRAFNVAEIPVDDEEEFNQWLYKVWKEKDDLMETYYTKGSFDLDPELDQTVVGKFNVDLKPCIVTSIVPTAFVLSLLLVTYLMYLLYSKL</sequence>
<name>G8ZTM1_TORDE</name>
<dbReference type="Proteomes" id="UP000005627">
    <property type="component" value="Chromosome 4"/>
</dbReference>
<comment type="similarity">
    <text evidence="1">Belongs to the 1-acyl-sn-glycerol-3-phosphate acyltransferase family.</text>
</comment>
<feature type="domain" description="Phospholipid/glycerol acyltransferase" evidence="5">
    <location>
        <begin position="104"/>
        <end position="258"/>
    </location>
</feature>
<organism evidence="6 7">
    <name type="scientific">Torulaspora delbrueckii</name>
    <name type="common">Yeast</name>
    <name type="synonym">Candida colliculosa</name>
    <dbReference type="NCBI Taxonomy" id="4950"/>
    <lineage>
        <taxon>Eukaryota</taxon>
        <taxon>Fungi</taxon>
        <taxon>Dikarya</taxon>
        <taxon>Ascomycota</taxon>
        <taxon>Saccharomycotina</taxon>
        <taxon>Saccharomycetes</taxon>
        <taxon>Saccharomycetales</taxon>
        <taxon>Saccharomycetaceae</taxon>
        <taxon>Torulaspora</taxon>
    </lineage>
</organism>
<evidence type="ECO:0000256" key="2">
    <source>
        <dbReference type="ARBA" id="ARBA00022679"/>
    </source>
</evidence>
<evidence type="ECO:0000313" key="7">
    <source>
        <dbReference type="Proteomes" id="UP000005627"/>
    </source>
</evidence>
<evidence type="ECO:0000256" key="3">
    <source>
        <dbReference type="ARBA" id="ARBA00023315"/>
    </source>
</evidence>
<dbReference type="PANTHER" id="PTHR10983">
    <property type="entry name" value="1-ACYLGLYCEROL-3-PHOSPHATE ACYLTRANSFERASE-RELATED"/>
    <property type="match status" value="1"/>
</dbReference>
<dbReference type="Pfam" id="PF01553">
    <property type="entry name" value="Acyltransferase"/>
    <property type="match status" value="1"/>
</dbReference>
<dbReference type="GO" id="GO:0005783">
    <property type="term" value="C:endoplasmic reticulum"/>
    <property type="evidence" value="ECO:0007669"/>
    <property type="project" value="TreeGrafter"/>
</dbReference>
<dbReference type="InterPro" id="IPR002123">
    <property type="entry name" value="Plipid/glycerol_acylTrfase"/>
</dbReference>
<dbReference type="STRING" id="1076872.G8ZTM1"/>
<keyword evidence="7" id="KW-1185">Reference proteome</keyword>
<dbReference type="KEGG" id="tdl:TDEL_0D03810"/>
<keyword evidence="4" id="KW-0812">Transmembrane</keyword>
<protein>
    <recommendedName>
        <fullName evidence="5">Phospholipid/glycerol acyltransferase domain-containing protein</fullName>
    </recommendedName>
</protein>
<evidence type="ECO:0000259" key="5">
    <source>
        <dbReference type="SMART" id="SM00563"/>
    </source>
</evidence>
<accession>G8ZTM1</accession>